<dbReference type="SUPFAM" id="SSF47699">
    <property type="entry name" value="Bifunctional inhibitor/lipid-transfer protein/seed storage 2S albumin"/>
    <property type="match status" value="1"/>
</dbReference>
<dbReference type="PRINTS" id="PR00382">
    <property type="entry name" value="LIPIDTRNSFER"/>
</dbReference>
<evidence type="ECO:0000313" key="6">
    <source>
        <dbReference type="Proteomes" id="UP001159364"/>
    </source>
</evidence>
<organism evidence="5 6">
    <name type="scientific">Erythroxylum novogranatense</name>
    <dbReference type="NCBI Taxonomy" id="1862640"/>
    <lineage>
        <taxon>Eukaryota</taxon>
        <taxon>Viridiplantae</taxon>
        <taxon>Streptophyta</taxon>
        <taxon>Embryophyta</taxon>
        <taxon>Tracheophyta</taxon>
        <taxon>Spermatophyta</taxon>
        <taxon>Magnoliopsida</taxon>
        <taxon>eudicotyledons</taxon>
        <taxon>Gunneridae</taxon>
        <taxon>Pentapetalae</taxon>
        <taxon>rosids</taxon>
        <taxon>fabids</taxon>
        <taxon>Malpighiales</taxon>
        <taxon>Erythroxylaceae</taxon>
        <taxon>Erythroxylum</taxon>
    </lineage>
</organism>
<reference evidence="5 6" key="1">
    <citation type="submission" date="2021-09" db="EMBL/GenBank/DDBJ databases">
        <title>Genomic insights and catalytic innovation underlie evolution of tropane alkaloids biosynthesis.</title>
        <authorList>
            <person name="Wang Y.-J."/>
            <person name="Tian T."/>
            <person name="Huang J.-P."/>
            <person name="Huang S.-X."/>
        </authorList>
    </citation>
    <scope>NUCLEOTIDE SEQUENCE [LARGE SCALE GENOMIC DNA]</scope>
    <source>
        <strain evidence="5">KIB-2018</strain>
        <tissue evidence="5">Leaf</tissue>
    </source>
</reference>
<dbReference type="CDD" id="cd01960">
    <property type="entry name" value="nsLTP1"/>
    <property type="match status" value="1"/>
</dbReference>
<evidence type="ECO:0000313" key="5">
    <source>
        <dbReference type="EMBL" id="KAJ8758920.1"/>
    </source>
</evidence>
<dbReference type="PANTHER" id="PTHR33076">
    <property type="entry name" value="NON-SPECIFIC LIPID-TRANSFER PROTEIN 2-RELATED"/>
    <property type="match status" value="1"/>
</dbReference>
<name>A0AAV8SWU4_9ROSI</name>
<dbReference type="InterPro" id="IPR036312">
    <property type="entry name" value="Bifun_inhib/LTP/seed_sf"/>
</dbReference>
<feature type="chain" id="PRO_5043854932" description="Bifunctional inhibitor/plant lipid transfer protein/seed storage helical domain-containing protein" evidence="3">
    <location>
        <begin position="23"/>
        <end position="116"/>
    </location>
</feature>
<dbReference type="InterPro" id="IPR000528">
    <property type="entry name" value="Plant_nsLTP"/>
</dbReference>
<comment type="caution">
    <text evidence="5">The sequence shown here is derived from an EMBL/GenBank/DDBJ whole genome shotgun (WGS) entry which is preliminary data.</text>
</comment>
<protein>
    <recommendedName>
        <fullName evidence="4">Bifunctional inhibitor/plant lipid transfer protein/seed storage helical domain-containing protein</fullName>
    </recommendedName>
</protein>
<evidence type="ECO:0000256" key="3">
    <source>
        <dbReference type="SAM" id="SignalP"/>
    </source>
</evidence>
<comment type="similarity">
    <text evidence="1">Belongs to the plant LTP family.</text>
</comment>
<dbReference type="PROSITE" id="PS00597">
    <property type="entry name" value="PLANT_LTP"/>
    <property type="match status" value="1"/>
</dbReference>
<evidence type="ECO:0000259" key="4">
    <source>
        <dbReference type="SMART" id="SM00499"/>
    </source>
</evidence>
<dbReference type="EMBL" id="JAIWQS010000007">
    <property type="protein sequence ID" value="KAJ8758920.1"/>
    <property type="molecule type" value="Genomic_DNA"/>
</dbReference>
<keyword evidence="2" id="KW-1015">Disulfide bond</keyword>
<accession>A0AAV8SWU4</accession>
<proteinExistence type="inferred from homology"/>
<sequence length="116" mass="12349">MKRSLAFGVMFLLLVTASKLGAAITCSEAVTTLLPCLPYLVGSPDVQPTAACCIAVKSVNDQASTREVRRDLCKCFQSAAKSFPVDPDKAKAIPDLCHVQVPVPIDPTIDCNSIKL</sequence>
<evidence type="ECO:0000256" key="2">
    <source>
        <dbReference type="ARBA" id="ARBA00023157"/>
    </source>
</evidence>
<feature type="domain" description="Bifunctional inhibitor/plant lipid transfer protein/seed storage helical" evidence="4">
    <location>
        <begin position="26"/>
        <end position="111"/>
    </location>
</feature>
<dbReference type="GO" id="GO:0008289">
    <property type="term" value="F:lipid binding"/>
    <property type="evidence" value="ECO:0007669"/>
    <property type="project" value="InterPro"/>
</dbReference>
<dbReference type="InterPro" id="IPR016140">
    <property type="entry name" value="Bifunc_inhib/LTP/seed_store"/>
</dbReference>
<dbReference type="AlphaFoldDB" id="A0AAV8SWU4"/>
<keyword evidence="3" id="KW-0732">Signal</keyword>
<dbReference type="GO" id="GO:0006869">
    <property type="term" value="P:lipid transport"/>
    <property type="evidence" value="ECO:0007669"/>
    <property type="project" value="InterPro"/>
</dbReference>
<evidence type="ECO:0000256" key="1">
    <source>
        <dbReference type="ARBA" id="ARBA00009748"/>
    </source>
</evidence>
<dbReference type="Pfam" id="PF14368">
    <property type="entry name" value="LTP_2"/>
    <property type="match status" value="1"/>
</dbReference>
<keyword evidence="6" id="KW-1185">Reference proteome</keyword>
<dbReference type="Proteomes" id="UP001159364">
    <property type="component" value="Linkage Group LG07"/>
</dbReference>
<gene>
    <name evidence="5" type="ORF">K2173_002699</name>
</gene>
<dbReference type="SMART" id="SM00499">
    <property type="entry name" value="AAI"/>
    <property type="match status" value="1"/>
</dbReference>
<dbReference type="Gene3D" id="1.10.110.10">
    <property type="entry name" value="Plant lipid-transfer and hydrophobic proteins"/>
    <property type="match status" value="1"/>
</dbReference>
<feature type="signal peptide" evidence="3">
    <location>
        <begin position="1"/>
        <end position="22"/>
    </location>
</feature>